<evidence type="ECO:0000256" key="7">
    <source>
        <dbReference type="HAMAP-Rule" id="MF_00108"/>
    </source>
</evidence>
<dbReference type="EC" id="2.7.7.60" evidence="7"/>
<keyword evidence="5 7" id="KW-0548">Nucleotidyltransferase</keyword>
<dbReference type="GO" id="GO:0050518">
    <property type="term" value="F:2-C-methyl-D-erythritol 4-phosphate cytidylyltransferase activity"/>
    <property type="evidence" value="ECO:0007669"/>
    <property type="project" value="UniProtKB-EC"/>
</dbReference>
<comment type="caution">
    <text evidence="8">The sequence shown here is derived from an EMBL/GenBank/DDBJ whole genome shotgun (WGS) entry which is preliminary data.</text>
</comment>
<dbReference type="InterPro" id="IPR034683">
    <property type="entry name" value="IspD/TarI"/>
</dbReference>
<dbReference type="EMBL" id="JBHLZU010000018">
    <property type="protein sequence ID" value="MFB9906156.1"/>
    <property type="molecule type" value="Genomic_DNA"/>
</dbReference>
<dbReference type="Gene3D" id="3.90.550.10">
    <property type="entry name" value="Spore Coat Polysaccharide Biosynthesis Protein SpsA, Chain A"/>
    <property type="match status" value="1"/>
</dbReference>
<organism evidence="8 9">
    <name type="scientific">Allokutzneria oryzae</name>
    <dbReference type="NCBI Taxonomy" id="1378989"/>
    <lineage>
        <taxon>Bacteria</taxon>
        <taxon>Bacillati</taxon>
        <taxon>Actinomycetota</taxon>
        <taxon>Actinomycetes</taxon>
        <taxon>Pseudonocardiales</taxon>
        <taxon>Pseudonocardiaceae</taxon>
        <taxon>Allokutzneria</taxon>
    </lineage>
</organism>
<comment type="catalytic activity">
    <reaction evidence="1 7">
        <text>2-C-methyl-D-erythritol 4-phosphate + CTP + H(+) = 4-CDP-2-C-methyl-D-erythritol + diphosphate</text>
        <dbReference type="Rhea" id="RHEA:13429"/>
        <dbReference type="ChEBI" id="CHEBI:15378"/>
        <dbReference type="ChEBI" id="CHEBI:33019"/>
        <dbReference type="ChEBI" id="CHEBI:37563"/>
        <dbReference type="ChEBI" id="CHEBI:57823"/>
        <dbReference type="ChEBI" id="CHEBI:58262"/>
        <dbReference type="EC" id="2.7.7.60"/>
    </reaction>
</comment>
<dbReference type="CDD" id="cd02516">
    <property type="entry name" value="CDP-ME_synthetase"/>
    <property type="match status" value="1"/>
</dbReference>
<protein>
    <recommendedName>
        <fullName evidence="7">2-C-methyl-D-erythritol 4-phosphate cytidylyltransferase</fullName>
        <ecNumber evidence="7">2.7.7.60</ecNumber>
    </recommendedName>
    <alternativeName>
        <fullName evidence="7">4-diphosphocytidyl-2C-methyl-D-erythritol synthase</fullName>
    </alternativeName>
    <alternativeName>
        <fullName evidence="7">MEP cytidylyltransferase</fullName>
        <shortName evidence="7">MCT</shortName>
    </alternativeName>
</protein>
<proteinExistence type="inferred from homology"/>
<evidence type="ECO:0000256" key="1">
    <source>
        <dbReference type="ARBA" id="ARBA00001282"/>
    </source>
</evidence>
<sequence length="232" mass="23635">MSVVALVPAAGRGERLGAAVPKALVELNGESLLAHAVRGLWASGCVQHVVVAAPPTRIDVVTAALGSLGAAVTVVPGGSERTESVWLALRAAVAAVPDTEVVLVHDAARAFTPPEMIRSVVDAVRGGAPAVVPVLPLADTVKQVDADGRVLATVDRASLRAVQTPQGFARDVLVRAHEAAAAAALGATDDAGLVERLGEPVLTVPGHVDAMKITTPFDLAVAQALLTQRITH</sequence>
<evidence type="ECO:0000313" key="9">
    <source>
        <dbReference type="Proteomes" id="UP001589693"/>
    </source>
</evidence>
<comment type="similarity">
    <text evidence="3 7">Belongs to the IspD/TarI cytidylyltransferase family. IspD subfamily.</text>
</comment>
<dbReference type="SUPFAM" id="SSF53448">
    <property type="entry name" value="Nucleotide-diphospho-sugar transferases"/>
    <property type="match status" value="1"/>
</dbReference>
<dbReference type="Pfam" id="PF01128">
    <property type="entry name" value="IspD"/>
    <property type="match status" value="1"/>
</dbReference>
<feature type="site" description="Positions MEP for the nucleophilic attack" evidence="7">
    <location>
        <position position="212"/>
    </location>
</feature>
<reference evidence="8 9" key="1">
    <citation type="submission" date="2024-09" db="EMBL/GenBank/DDBJ databases">
        <authorList>
            <person name="Sun Q."/>
            <person name="Mori K."/>
        </authorList>
    </citation>
    <scope>NUCLEOTIDE SEQUENCE [LARGE SCALE GENOMIC DNA]</scope>
    <source>
        <strain evidence="8 9">TBRC 7907</strain>
    </source>
</reference>
<dbReference type="InterPro" id="IPR018294">
    <property type="entry name" value="ISPD_synthase_CS"/>
</dbReference>
<comment type="pathway">
    <text evidence="2 7">Isoprenoid biosynthesis; isopentenyl diphosphate biosynthesis via DXP pathway; isopentenyl diphosphate from 1-deoxy-D-xylulose 5-phosphate: step 2/6.</text>
</comment>
<evidence type="ECO:0000256" key="6">
    <source>
        <dbReference type="ARBA" id="ARBA00023229"/>
    </source>
</evidence>
<dbReference type="RefSeq" id="WP_377854003.1">
    <property type="nucleotide sequence ID" value="NZ_JBHLZU010000018.1"/>
</dbReference>
<dbReference type="PROSITE" id="PS01295">
    <property type="entry name" value="ISPD"/>
    <property type="match status" value="1"/>
</dbReference>
<dbReference type="InterPro" id="IPR001228">
    <property type="entry name" value="IspD"/>
</dbReference>
<dbReference type="NCBIfam" id="TIGR00453">
    <property type="entry name" value="ispD"/>
    <property type="match status" value="1"/>
</dbReference>
<feature type="site" description="Transition state stabilizer" evidence="7">
    <location>
        <position position="22"/>
    </location>
</feature>
<dbReference type="PANTHER" id="PTHR32125:SF4">
    <property type="entry name" value="2-C-METHYL-D-ERYTHRITOL 4-PHOSPHATE CYTIDYLYLTRANSFERASE, CHLOROPLASTIC"/>
    <property type="match status" value="1"/>
</dbReference>
<feature type="site" description="Transition state stabilizer" evidence="7">
    <location>
        <position position="15"/>
    </location>
</feature>
<comment type="function">
    <text evidence="7">Catalyzes the formation of 4-diphosphocytidyl-2-C-methyl-D-erythritol from CTP and 2-C-methyl-D-erythritol 4-phosphate (MEP).</text>
</comment>
<evidence type="ECO:0000313" key="8">
    <source>
        <dbReference type="EMBL" id="MFB9906156.1"/>
    </source>
</evidence>
<name>A0ABV5ZZ39_9PSEU</name>
<dbReference type="Proteomes" id="UP001589693">
    <property type="component" value="Unassembled WGS sequence"/>
</dbReference>
<keyword evidence="4 7" id="KW-0808">Transferase</keyword>
<evidence type="ECO:0000256" key="4">
    <source>
        <dbReference type="ARBA" id="ARBA00022679"/>
    </source>
</evidence>
<evidence type="ECO:0000256" key="3">
    <source>
        <dbReference type="ARBA" id="ARBA00009789"/>
    </source>
</evidence>
<dbReference type="InterPro" id="IPR050088">
    <property type="entry name" value="IspD/TarI_cytidylyltransf_bact"/>
</dbReference>
<dbReference type="HAMAP" id="MF_00108">
    <property type="entry name" value="IspD"/>
    <property type="match status" value="1"/>
</dbReference>
<keyword evidence="6 7" id="KW-0414">Isoprene biosynthesis</keyword>
<dbReference type="InterPro" id="IPR029044">
    <property type="entry name" value="Nucleotide-diphossugar_trans"/>
</dbReference>
<evidence type="ECO:0000256" key="2">
    <source>
        <dbReference type="ARBA" id="ARBA00004787"/>
    </source>
</evidence>
<evidence type="ECO:0000256" key="5">
    <source>
        <dbReference type="ARBA" id="ARBA00022695"/>
    </source>
</evidence>
<accession>A0ABV5ZZ39</accession>
<feature type="site" description="Positions MEP for the nucleophilic attack" evidence="7">
    <location>
        <position position="156"/>
    </location>
</feature>
<keyword evidence="9" id="KW-1185">Reference proteome</keyword>
<dbReference type="PANTHER" id="PTHR32125">
    <property type="entry name" value="2-C-METHYL-D-ERYTHRITOL 4-PHOSPHATE CYTIDYLYLTRANSFERASE, CHLOROPLASTIC"/>
    <property type="match status" value="1"/>
</dbReference>
<gene>
    <name evidence="7 8" type="primary">ispD</name>
    <name evidence="8" type="ORF">ACFFQA_19640</name>
</gene>